<evidence type="ECO:0000259" key="1">
    <source>
        <dbReference type="PROSITE" id="PS50181"/>
    </source>
</evidence>
<gene>
    <name evidence="2" type="ORF">ACH5RR_036056</name>
</gene>
<dbReference type="InterPro" id="IPR001810">
    <property type="entry name" value="F-box_dom"/>
</dbReference>
<evidence type="ECO:0000313" key="3">
    <source>
        <dbReference type="Proteomes" id="UP001630127"/>
    </source>
</evidence>
<dbReference type="NCBIfam" id="TIGR01640">
    <property type="entry name" value="F_box_assoc_1"/>
    <property type="match status" value="1"/>
</dbReference>
<feature type="domain" description="F-box" evidence="1">
    <location>
        <begin position="8"/>
        <end position="53"/>
    </location>
</feature>
<dbReference type="PANTHER" id="PTHR31111:SF136">
    <property type="entry name" value="F-BOX ASSOCIATED DOMAIN-CONTAINING PROTEIN"/>
    <property type="match status" value="1"/>
</dbReference>
<dbReference type="Pfam" id="PF00646">
    <property type="entry name" value="F-box"/>
    <property type="match status" value="1"/>
</dbReference>
<dbReference type="InterPro" id="IPR013187">
    <property type="entry name" value="F-box-assoc_dom_typ3"/>
</dbReference>
<dbReference type="InterPro" id="IPR036047">
    <property type="entry name" value="F-box-like_dom_sf"/>
</dbReference>
<dbReference type="CDD" id="cd22157">
    <property type="entry name" value="F-box_AtFBW1-like"/>
    <property type="match status" value="1"/>
</dbReference>
<dbReference type="PROSITE" id="PS50181">
    <property type="entry name" value="FBOX"/>
    <property type="match status" value="1"/>
</dbReference>
<comment type="caution">
    <text evidence="2">The sequence shown here is derived from an EMBL/GenBank/DDBJ whole genome shotgun (WGS) entry which is preliminary data.</text>
</comment>
<accession>A0ABD2Y5B4</accession>
<dbReference type="Gene3D" id="1.20.1280.50">
    <property type="match status" value="1"/>
</dbReference>
<reference evidence="2 3" key="1">
    <citation type="submission" date="2024-11" db="EMBL/GenBank/DDBJ databases">
        <title>A near-complete genome assembly of Cinchona calisaya.</title>
        <authorList>
            <person name="Lian D.C."/>
            <person name="Zhao X.W."/>
            <person name="Wei L."/>
        </authorList>
    </citation>
    <scope>NUCLEOTIDE SEQUENCE [LARGE SCALE GENOMIC DNA]</scope>
    <source>
        <tissue evidence="2">Nenye</tissue>
    </source>
</reference>
<dbReference type="SUPFAM" id="SSF81383">
    <property type="entry name" value="F-box domain"/>
    <property type="match status" value="1"/>
</dbReference>
<protein>
    <recommendedName>
        <fullName evidence="1">F-box domain-containing protein</fullName>
    </recommendedName>
</protein>
<dbReference type="InterPro" id="IPR017451">
    <property type="entry name" value="F-box-assoc_interact_dom"/>
</dbReference>
<dbReference type="EMBL" id="JBJUIK010000015">
    <property type="protein sequence ID" value="KAL3501607.1"/>
    <property type="molecule type" value="Genomic_DNA"/>
</dbReference>
<dbReference type="PANTHER" id="PTHR31111">
    <property type="entry name" value="BNAA05G37150D PROTEIN-RELATED"/>
    <property type="match status" value="1"/>
</dbReference>
<sequence length="373" mass="43379">MTKKGRINLDSSQLPEDIIPQILKELPAKSLIRFKCVSRNWCSIIEDPHFVELHRQRSHHRPGGIYFLLHTKEDEYKISQFDSKQISAPTPFKVPIPPNADLTNPYLFQRQSIEGLICLHNVIWNPSTGKTLTLPRLEQSFVLDIDKPVYVTGFENLYFLGFDLSIRKHKVLRICRAKKLSIHNIYEFGESSTGFLIKIYTLGTNSWREASDSFPKELLKRNFVVKSSRSINSVIYCLVEGDFILAYELCNEKFQLMPLPYGASCTNYASEVKECLALINWEWTKIWILEDYESRKWNMVDLIFPIFWSVNYISTFQSRFVRHIGANQNGDILLLSTPQFSMSAGFQYVISCLCYDMEKKRGEDIFIINPLAW</sequence>
<dbReference type="SMART" id="SM00256">
    <property type="entry name" value="FBOX"/>
    <property type="match status" value="1"/>
</dbReference>
<proteinExistence type="predicted"/>
<keyword evidence="3" id="KW-1185">Reference proteome</keyword>
<dbReference type="Pfam" id="PF08268">
    <property type="entry name" value="FBA_3"/>
    <property type="match status" value="1"/>
</dbReference>
<organism evidence="2 3">
    <name type="scientific">Cinchona calisaya</name>
    <dbReference type="NCBI Taxonomy" id="153742"/>
    <lineage>
        <taxon>Eukaryota</taxon>
        <taxon>Viridiplantae</taxon>
        <taxon>Streptophyta</taxon>
        <taxon>Embryophyta</taxon>
        <taxon>Tracheophyta</taxon>
        <taxon>Spermatophyta</taxon>
        <taxon>Magnoliopsida</taxon>
        <taxon>eudicotyledons</taxon>
        <taxon>Gunneridae</taxon>
        <taxon>Pentapetalae</taxon>
        <taxon>asterids</taxon>
        <taxon>lamiids</taxon>
        <taxon>Gentianales</taxon>
        <taxon>Rubiaceae</taxon>
        <taxon>Cinchonoideae</taxon>
        <taxon>Cinchoneae</taxon>
        <taxon>Cinchona</taxon>
    </lineage>
</organism>
<name>A0ABD2Y5B4_9GENT</name>
<dbReference type="Proteomes" id="UP001630127">
    <property type="component" value="Unassembled WGS sequence"/>
</dbReference>
<dbReference type="AlphaFoldDB" id="A0ABD2Y5B4"/>
<evidence type="ECO:0000313" key="2">
    <source>
        <dbReference type="EMBL" id="KAL3501607.1"/>
    </source>
</evidence>